<feature type="compositionally biased region" description="Pro residues" evidence="1">
    <location>
        <begin position="472"/>
        <end position="482"/>
    </location>
</feature>
<evidence type="ECO:0000313" key="2">
    <source>
        <dbReference type="EMBL" id="OAA68273.1"/>
    </source>
</evidence>
<feature type="compositionally biased region" description="Low complexity" evidence="1">
    <location>
        <begin position="610"/>
        <end position="619"/>
    </location>
</feature>
<feature type="region of interest" description="Disordered" evidence="1">
    <location>
        <begin position="1"/>
        <end position="41"/>
    </location>
</feature>
<proteinExistence type="predicted"/>
<name>A0A168A5I0_9HYPO</name>
<gene>
    <name evidence="2" type="ORF">SPI_00468</name>
</gene>
<reference evidence="2 3" key="1">
    <citation type="journal article" date="2016" name="Genome Biol. Evol.">
        <title>Divergent and convergent evolution of fungal pathogenicity.</title>
        <authorList>
            <person name="Shang Y."/>
            <person name="Xiao G."/>
            <person name="Zheng P."/>
            <person name="Cen K."/>
            <person name="Zhan S."/>
            <person name="Wang C."/>
        </authorList>
    </citation>
    <scope>NUCLEOTIDE SEQUENCE [LARGE SCALE GENOMIC DNA]</scope>
    <source>
        <strain evidence="2 3">RCEF 264</strain>
    </source>
</reference>
<dbReference type="AlphaFoldDB" id="A0A168A5I0"/>
<feature type="compositionally biased region" description="Polar residues" evidence="1">
    <location>
        <begin position="31"/>
        <end position="41"/>
    </location>
</feature>
<dbReference type="OrthoDB" id="3799467at2759"/>
<feature type="compositionally biased region" description="Pro residues" evidence="1">
    <location>
        <begin position="661"/>
        <end position="674"/>
    </location>
</feature>
<feature type="compositionally biased region" description="Polar residues" evidence="1">
    <location>
        <begin position="508"/>
        <end position="527"/>
    </location>
</feature>
<sequence>MPAPSDDEGEKQNADPSQRRPSAQPKPPHSPNATTPPTTRWMSNILPLNLEDHPASGRGRYSTVSVLEPVMRIERTGEVEATGIPIDAGASASYRIVVAFVFEVAIFGFEQGPDRLSFQKYNRFFDSVSVRYLFRQGDLIELRPHSDAAAKNIQVTKERDKSSSLDAGVSPGMVSAVAPNLSIQVQRDFRLTYQRSMNSWRMGLSFEEYPVRETRSVSLPLGSRLAACLLPKQQQQPPQTWANRRRWPRQDLQQHSFRVSSPHAHGCHCHMQHRHHTVCAPGAGRAGYNRAARWFWQTEASLRLWTPEIYSRFRCPITVMREVPVATIDALRRLDDVRPYLHFDFEVDTQLRVLGCGFNFFKSATKPAELRAQTDTGQPLPPDHVRFCVTCCAENISWPLYPTRNLQAEAETGALGPAQSPCRLQTNAEFYAYLKKQRERESAKADSPATPSQGPHRPSPTPSASVFFPYTPGNPPPPPPIVTMPGRAAHPVVGNNNPGSAHNGPYLTASQAAGSRCQHATETNSAGRRQHCSHDCRNRTANQPHLGRELNKSPSPSTPSSELSLLSPLSSMSLASSSASPPSPLRASPPVLQQRTSSVPVPRQTKDLSSSEPSSIKVSVTPMLSPRSFVDGSGLTRQLDNGILRHSNSGKEELRDTTPQQEPPTPPLQRPPFPGATDRWRQNERVTNPTLRRRTSVELLLLQERKRKSTGERTPTSGNNTRRRRERFSPGPG</sequence>
<feature type="compositionally biased region" description="Low complexity" evidence="1">
    <location>
        <begin position="553"/>
        <end position="590"/>
    </location>
</feature>
<protein>
    <submittedName>
        <fullName evidence="2">Uncharacterized protein</fullName>
    </submittedName>
</protein>
<feature type="region of interest" description="Disordered" evidence="1">
    <location>
        <begin position="437"/>
        <end position="733"/>
    </location>
</feature>
<evidence type="ECO:0000313" key="3">
    <source>
        <dbReference type="Proteomes" id="UP000076874"/>
    </source>
</evidence>
<dbReference type="Proteomes" id="UP000076874">
    <property type="component" value="Unassembled WGS sequence"/>
</dbReference>
<organism evidence="2 3">
    <name type="scientific">Niveomyces insectorum RCEF 264</name>
    <dbReference type="NCBI Taxonomy" id="1081102"/>
    <lineage>
        <taxon>Eukaryota</taxon>
        <taxon>Fungi</taxon>
        <taxon>Dikarya</taxon>
        <taxon>Ascomycota</taxon>
        <taxon>Pezizomycotina</taxon>
        <taxon>Sordariomycetes</taxon>
        <taxon>Hypocreomycetidae</taxon>
        <taxon>Hypocreales</taxon>
        <taxon>Cordycipitaceae</taxon>
        <taxon>Niveomyces</taxon>
    </lineage>
</organism>
<keyword evidence="3" id="KW-1185">Reference proteome</keyword>
<accession>A0A168A5I0</accession>
<dbReference type="EMBL" id="AZHD01000001">
    <property type="protein sequence ID" value="OAA68273.1"/>
    <property type="molecule type" value="Genomic_DNA"/>
</dbReference>
<evidence type="ECO:0000256" key="1">
    <source>
        <dbReference type="SAM" id="MobiDB-lite"/>
    </source>
</evidence>
<comment type="caution">
    <text evidence="2">The sequence shown here is derived from an EMBL/GenBank/DDBJ whole genome shotgun (WGS) entry which is preliminary data.</text>
</comment>